<dbReference type="Proteomes" id="UP000245252">
    <property type="component" value="Unassembled WGS sequence"/>
</dbReference>
<feature type="region of interest" description="Disordered" evidence="1">
    <location>
        <begin position="96"/>
        <end position="157"/>
    </location>
</feature>
<evidence type="ECO:0000313" key="2">
    <source>
        <dbReference type="EMBL" id="PWE58362.1"/>
    </source>
</evidence>
<evidence type="ECO:0000313" key="3">
    <source>
        <dbReference type="Proteomes" id="UP000245252"/>
    </source>
</evidence>
<proteinExistence type="predicted"/>
<keyword evidence="3" id="KW-1185">Reference proteome</keyword>
<dbReference type="Pfam" id="PF13730">
    <property type="entry name" value="HTH_36"/>
    <property type="match status" value="1"/>
</dbReference>
<dbReference type="RefSeq" id="WP_109456880.1">
    <property type="nucleotide sequence ID" value="NZ_QFBC01000001.1"/>
</dbReference>
<dbReference type="Gene3D" id="1.10.10.10">
    <property type="entry name" value="Winged helix-like DNA-binding domain superfamily/Winged helix DNA-binding domain"/>
    <property type="match status" value="1"/>
</dbReference>
<protein>
    <recommendedName>
        <fullName evidence="4">Helix-turn-helix domain-containing protein</fullName>
    </recommendedName>
</protein>
<sequence length="384" mass="44360">MSHDATNWAIKQRGLKPAVKIVLWNLCDRFHPDHGCFPSQETLSDDCEMPRSTLNVYLNELENIGLIRREQRRERGSKRQESTRYRFAFEDGFERKTCEKPSPETGHGNDEAESRNQGEPCPENGESRVQNLDSNPVKEPVIEPVRERERERDDEDRKKIERDFWGLVKDWPGFAGMPKEPAKAPFMRLTADERRMAIERFPAWIAMLKAQKKSHVPAPSTYLQQRLFLDVPDRAADPAAPQLHNAFSKPWMALWLSELCKPMATAFPAPSGFQRMEMRDAERAKAIELERRTKYGWPKAAGMAAEPRPATVPSRIAALAEGFERAHRDSDRYWQWCEMHRRLGLPWFADTGHEWFFFPAGDPESAMANFRAAINEGRDDDAQH</sequence>
<dbReference type="EMBL" id="QFBC01000001">
    <property type="protein sequence ID" value="PWE58362.1"/>
    <property type="molecule type" value="Genomic_DNA"/>
</dbReference>
<dbReference type="AlphaFoldDB" id="A0A2U2DYT6"/>
<dbReference type="OrthoDB" id="7864318at2"/>
<dbReference type="SUPFAM" id="SSF46785">
    <property type="entry name" value="Winged helix' DNA-binding domain"/>
    <property type="match status" value="1"/>
</dbReference>
<evidence type="ECO:0000256" key="1">
    <source>
        <dbReference type="SAM" id="MobiDB-lite"/>
    </source>
</evidence>
<dbReference type="InterPro" id="IPR036390">
    <property type="entry name" value="WH_DNA-bd_sf"/>
</dbReference>
<name>A0A2U2DYT6_9HYPH</name>
<comment type="caution">
    <text evidence="2">The sequence shown here is derived from an EMBL/GenBank/DDBJ whole genome shotgun (WGS) entry which is preliminary data.</text>
</comment>
<evidence type="ECO:0008006" key="4">
    <source>
        <dbReference type="Google" id="ProtNLM"/>
    </source>
</evidence>
<feature type="compositionally biased region" description="Basic and acidic residues" evidence="1">
    <location>
        <begin position="140"/>
        <end position="157"/>
    </location>
</feature>
<organism evidence="2 3">
    <name type="scientific">Metarhizobium album</name>
    <dbReference type="NCBI Taxonomy" id="2182425"/>
    <lineage>
        <taxon>Bacteria</taxon>
        <taxon>Pseudomonadati</taxon>
        <taxon>Pseudomonadota</taxon>
        <taxon>Alphaproteobacteria</taxon>
        <taxon>Hyphomicrobiales</taxon>
        <taxon>Rhizobiaceae</taxon>
        <taxon>Metarhizobium</taxon>
    </lineage>
</organism>
<reference evidence="2 3" key="1">
    <citation type="submission" date="2018-05" db="EMBL/GenBank/DDBJ databases">
        <title>The draft genome of strain NS-104.</title>
        <authorList>
            <person name="Hang P."/>
            <person name="Jiang J."/>
        </authorList>
    </citation>
    <scope>NUCLEOTIDE SEQUENCE [LARGE SCALE GENOMIC DNA]</scope>
    <source>
        <strain evidence="2 3">NS-104</strain>
    </source>
</reference>
<accession>A0A2U2DYT6</accession>
<dbReference type="InterPro" id="IPR036388">
    <property type="entry name" value="WH-like_DNA-bd_sf"/>
</dbReference>
<gene>
    <name evidence="2" type="ORF">DEM27_00085</name>
</gene>
<feature type="compositionally biased region" description="Basic and acidic residues" evidence="1">
    <location>
        <begin position="96"/>
        <end position="116"/>
    </location>
</feature>